<feature type="compositionally biased region" description="Basic and acidic residues" evidence="1">
    <location>
        <begin position="22"/>
        <end position="35"/>
    </location>
</feature>
<dbReference type="HOGENOM" id="CLU_398958_0_0_0"/>
<feature type="region of interest" description="Disordered" evidence="1">
    <location>
        <begin position="1"/>
        <end position="38"/>
    </location>
</feature>
<protein>
    <submittedName>
        <fullName evidence="2">Uncharacterized protein</fullName>
    </submittedName>
</protein>
<dbReference type="EMBL" id="FR872582">
    <property type="protein sequence ID" value="CCB88334.1"/>
    <property type="molecule type" value="Genomic_DNA"/>
</dbReference>
<evidence type="ECO:0000313" key="3">
    <source>
        <dbReference type="Proteomes" id="UP000000496"/>
    </source>
</evidence>
<dbReference type="RefSeq" id="WP_013942801.1">
    <property type="nucleotide sequence ID" value="NC_015713.1"/>
</dbReference>
<reference evidence="2 3" key="2">
    <citation type="journal article" date="2011" name="Mol. Biol. Evol.">
        <title>Unity in variety--the pan-genome of the Chlamydiae.</title>
        <authorList>
            <person name="Collingro A."/>
            <person name="Tischler P."/>
            <person name="Weinmaier T."/>
            <person name="Penz T."/>
            <person name="Heinz E."/>
            <person name="Brunham R.C."/>
            <person name="Read T.D."/>
            <person name="Bavoil P.M."/>
            <person name="Sachse K."/>
            <person name="Kahane S."/>
            <person name="Friedman M.G."/>
            <person name="Rattei T."/>
            <person name="Myers G.S."/>
            <person name="Horn M."/>
        </authorList>
    </citation>
    <scope>NUCLEOTIDE SEQUENCE [LARGE SCALE GENOMIC DNA]</scope>
    <source>
        <strain evidence="3">ATCC VR-1471 / Z</strain>
    </source>
</reference>
<dbReference type="STRING" id="331113.SNE_A04570"/>
<dbReference type="KEGG" id="sng:SNE_A04570"/>
<dbReference type="GO" id="GO:0005975">
    <property type="term" value="P:carbohydrate metabolic process"/>
    <property type="evidence" value="ECO:0007669"/>
    <property type="project" value="InterPro"/>
</dbReference>
<accession>F8L6J3</accession>
<dbReference type="AlphaFoldDB" id="F8L6J3"/>
<sequence length="690" mass="74858">MSEGIQEVSGNSEAYGFISVEENNRNDSYTEKQTEEASQSLLVDPRVFPKDLSTCLALKSGILAKSDPAKGPPPPPPLTPQQIQAIKEGTTNLAEKDGLAGINDLYSSLSSWLKANPFPPEGPYPPWNDYAKKLQNEVGAERSKFQQQSSNALSGDISKFIAANPSLGTGDQIWDYINKTMSPNPFTVLQQQFTDYSNSVQNSLINPVWSGKPGILPAPPVGPDMQPLTEATLKIDGVSYVLLSDPNASQDPSKSMAFPVSHTSDSGGQGMPDSTSTEAIWYTLENAYDNGDKTLFQQTMNAYHYLVEQKKATVDAASDKYKDWAYTPGLAGWILSLGIPPGSTFHSGGFPYPQGSASNPNLSTATDADEQIINLMINGLTKFGDLDLHCFGSFPNQESPSDIKMSALLQQALGTFLTYNISNYPQSSYDQAHHGFKFNGVVYNPVLSNDNWGGGGWTNDPKSPLQGTFLNPSYFDPTILANIYAYATSKGFPKDHVDNFHTAVVNSVKYLQVLQSLFQDKSDPSIAGMPDNPAWNENDGPTGKGPHPVGWDSIRFLTNVGKFVDFCENKGNTDPFGILADVKDMGSKMLKYVITNSSNPYQSSMILGDTPQGANLDGGALLGPLLVAMKALTPNDPNIPTVEKSLADTSKIDMAQMDPKRPGAFSYWQSQYYGAELALTNKYDADHIGK</sequence>
<feature type="compositionally biased region" description="Polar residues" evidence="1">
    <location>
        <begin position="261"/>
        <end position="274"/>
    </location>
</feature>
<keyword evidence="3" id="KW-1185">Reference proteome</keyword>
<organism evidence="2 3">
    <name type="scientific">Simkania negevensis (strain ATCC VR-1471 / DSM 27360 / Z)</name>
    <dbReference type="NCBI Taxonomy" id="331113"/>
    <lineage>
        <taxon>Bacteria</taxon>
        <taxon>Pseudomonadati</taxon>
        <taxon>Chlamydiota</taxon>
        <taxon>Chlamydiia</taxon>
        <taxon>Parachlamydiales</taxon>
        <taxon>Simkaniaceae</taxon>
        <taxon>Simkania</taxon>
    </lineage>
</organism>
<evidence type="ECO:0000256" key="1">
    <source>
        <dbReference type="SAM" id="MobiDB-lite"/>
    </source>
</evidence>
<evidence type="ECO:0000313" key="2">
    <source>
        <dbReference type="EMBL" id="CCB88334.1"/>
    </source>
</evidence>
<name>F8L6J3_SIMNZ</name>
<proteinExistence type="predicted"/>
<dbReference type="Gene3D" id="1.50.10.10">
    <property type="match status" value="1"/>
</dbReference>
<feature type="region of interest" description="Disordered" evidence="1">
    <location>
        <begin position="249"/>
        <end position="274"/>
    </location>
</feature>
<reference key="1">
    <citation type="journal article" date="2011" name="Mol. Biol. Evol.">
        <title>Unity in variety -- the pan-genome of the Chlamydiae.</title>
        <authorList>
            <person name="Collingro A."/>
            <person name="Tischler P."/>
            <person name="Weinmaier T."/>
            <person name="Penz T."/>
            <person name="Heinz E."/>
            <person name="Brunham R.C."/>
            <person name="Read T.D."/>
            <person name="Bavoil P.M."/>
            <person name="Sachse K."/>
            <person name="Kahane S."/>
            <person name="Friedman M.G."/>
            <person name="Rattei T."/>
            <person name="Myers G.S.A."/>
            <person name="Horn M."/>
        </authorList>
    </citation>
    <scope>NUCLEOTIDE SEQUENCE</scope>
    <source>
        <strain>Z</strain>
    </source>
</reference>
<dbReference type="Proteomes" id="UP000000496">
    <property type="component" value="Chromosome gsn.131"/>
</dbReference>
<gene>
    <name evidence="2" type="ordered locus">SNE_A04570</name>
</gene>
<dbReference type="InterPro" id="IPR012341">
    <property type="entry name" value="6hp_glycosidase-like_sf"/>
</dbReference>